<dbReference type="EMBL" id="JAAGWH010000013">
    <property type="protein sequence ID" value="NEK93611.1"/>
    <property type="molecule type" value="Genomic_DNA"/>
</dbReference>
<sequence length="251" mass="25812">MAAQRRPAPKKRTRPAARRRAQRRPRTPLGWLAPVLLVSAVAAIAGVQVAPVVVELTASGTEVTNGVSREALLTTTLPDTTVAMSGTGQAGLGGEEISAVAAQGARSSRFAVPQPPRPVGITVPVDVSYGIVPEYTQRPDACGSSTTPRRIAPNAVAGAGSATVTWLADAREEVLSYRVSAVSQELVGGEQAGPVPVVVAKPGTCSELTATVPGLVPGDAYVIWMEEEVRSPSTGVARMVHVGTSDPVVIG</sequence>
<reference evidence="2 4" key="1">
    <citation type="submission" date="2020-01" db="EMBL/GenBank/DDBJ databases">
        <title>the WGS Modestobacter muralis CPCC 204518.</title>
        <authorList>
            <person name="Jiang Z."/>
        </authorList>
    </citation>
    <scope>NUCLEOTIDE SEQUENCE [LARGE SCALE GENOMIC DNA]</scope>
    <source>
        <strain evidence="2 4">DSM 100205</strain>
    </source>
</reference>
<name>A0A6P0H3L8_9ACTN</name>
<reference evidence="3 5" key="2">
    <citation type="submission" date="2020-02" db="EMBL/GenBank/DDBJ databases">
        <title>The WGS of Modestobacter muralis DSM 100205.</title>
        <authorList>
            <person name="Jiang Z."/>
        </authorList>
    </citation>
    <scope>NUCLEOTIDE SEQUENCE [LARGE SCALE GENOMIC DNA]</scope>
    <source>
        <strain evidence="3 5">DSM 100205</strain>
    </source>
</reference>
<dbReference type="AlphaFoldDB" id="A0A6P0H3L8"/>
<comment type="caution">
    <text evidence="3">The sequence shown here is derived from an EMBL/GenBank/DDBJ whole genome shotgun (WGS) entry which is preliminary data.</text>
</comment>
<dbReference type="RefSeq" id="WP_163610041.1">
    <property type="nucleotide sequence ID" value="NZ_JAAGWB010000013.1"/>
</dbReference>
<evidence type="ECO:0000256" key="1">
    <source>
        <dbReference type="SAM" id="MobiDB-lite"/>
    </source>
</evidence>
<evidence type="ECO:0000313" key="2">
    <source>
        <dbReference type="EMBL" id="NEK93611.1"/>
    </source>
</evidence>
<evidence type="ECO:0000313" key="3">
    <source>
        <dbReference type="EMBL" id="NEN50378.1"/>
    </source>
</evidence>
<proteinExistence type="predicted"/>
<organism evidence="3 5">
    <name type="scientific">Modestobacter muralis</name>
    <dbReference type="NCBI Taxonomy" id="1608614"/>
    <lineage>
        <taxon>Bacteria</taxon>
        <taxon>Bacillati</taxon>
        <taxon>Actinomycetota</taxon>
        <taxon>Actinomycetes</taxon>
        <taxon>Geodermatophilales</taxon>
        <taxon>Geodermatophilaceae</taxon>
        <taxon>Modestobacter</taxon>
    </lineage>
</organism>
<evidence type="ECO:0000313" key="4">
    <source>
        <dbReference type="Proteomes" id="UP000468828"/>
    </source>
</evidence>
<feature type="compositionally biased region" description="Basic residues" evidence="1">
    <location>
        <begin position="7"/>
        <end position="25"/>
    </location>
</feature>
<accession>A0A6P0H3L8</accession>
<dbReference type="Proteomes" id="UP000468828">
    <property type="component" value="Unassembled WGS sequence"/>
</dbReference>
<evidence type="ECO:0008006" key="6">
    <source>
        <dbReference type="Google" id="ProtNLM"/>
    </source>
</evidence>
<evidence type="ECO:0000313" key="5">
    <source>
        <dbReference type="Proteomes" id="UP000471152"/>
    </source>
</evidence>
<protein>
    <recommendedName>
        <fullName evidence="6">Fibronectin type III domain-containing protein</fullName>
    </recommendedName>
</protein>
<gene>
    <name evidence="3" type="ORF">G3R41_05400</name>
    <name evidence="2" type="ORF">GCU67_05400</name>
</gene>
<dbReference type="Proteomes" id="UP000471152">
    <property type="component" value="Unassembled WGS sequence"/>
</dbReference>
<dbReference type="EMBL" id="JAAGWB010000013">
    <property type="protein sequence ID" value="NEN50378.1"/>
    <property type="molecule type" value="Genomic_DNA"/>
</dbReference>
<feature type="region of interest" description="Disordered" evidence="1">
    <location>
        <begin position="1"/>
        <end position="25"/>
    </location>
</feature>
<keyword evidence="4" id="KW-1185">Reference proteome</keyword>